<organism evidence="2 3">
    <name type="scientific">Bowmanella yangjiangensis</name>
    <dbReference type="NCBI Taxonomy" id="2811230"/>
    <lineage>
        <taxon>Bacteria</taxon>
        <taxon>Pseudomonadati</taxon>
        <taxon>Pseudomonadota</taxon>
        <taxon>Gammaproteobacteria</taxon>
        <taxon>Alteromonadales</taxon>
        <taxon>Alteromonadaceae</taxon>
        <taxon>Bowmanella</taxon>
    </lineage>
</organism>
<feature type="region of interest" description="Disordered" evidence="1">
    <location>
        <begin position="1"/>
        <end position="24"/>
    </location>
</feature>
<evidence type="ECO:0008006" key="4">
    <source>
        <dbReference type="Google" id="ProtNLM"/>
    </source>
</evidence>
<dbReference type="RefSeq" id="WP_206595912.1">
    <property type="nucleotide sequence ID" value="NZ_JAFKCS010000026.1"/>
</dbReference>
<evidence type="ECO:0000313" key="2">
    <source>
        <dbReference type="EMBL" id="MBN7821958.1"/>
    </source>
</evidence>
<accession>A0ABS3CXX9</accession>
<sequence length="162" mass="18092">MSNKEFEQQLQRNLSALPDDIQPERDLWPGIEHALGQTPENSTQKRATGYWGMAAATATIGLMGWLGLSQLPVTSDAEQLAQVLSQQHQQQKQALLASFDGQPALTDNWQQQVDELDGAAAAIKQALKEDPNNPALLRMLQQVYQQQIDLIERVHAPTWQKI</sequence>
<evidence type="ECO:0000256" key="1">
    <source>
        <dbReference type="SAM" id="MobiDB-lite"/>
    </source>
</evidence>
<proteinExistence type="predicted"/>
<dbReference type="EMBL" id="JAFKCS010000026">
    <property type="protein sequence ID" value="MBN7821958.1"/>
    <property type="molecule type" value="Genomic_DNA"/>
</dbReference>
<evidence type="ECO:0000313" key="3">
    <source>
        <dbReference type="Proteomes" id="UP000663992"/>
    </source>
</evidence>
<name>A0ABS3CXX9_9ALTE</name>
<dbReference type="Proteomes" id="UP000663992">
    <property type="component" value="Unassembled WGS sequence"/>
</dbReference>
<keyword evidence="3" id="KW-1185">Reference proteome</keyword>
<protein>
    <recommendedName>
        <fullName evidence="4">Anti-sigma factor</fullName>
    </recommendedName>
</protein>
<comment type="caution">
    <text evidence="2">The sequence shown here is derived from an EMBL/GenBank/DDBJ whole genome shotgun (WGS) entry which is preliminary data.</text>
</comment>
<gene>
    <name evidence="2" type="ORF">J0A65_18975</name>
</gene>
<reference evidence="2 3" key="1">
    <citation type="submission" date="2021-03" db="EMBL/GenBank/DDBJ databases">
        <title>novel species isolated from a fishpond in China.</title>
        <authorList>
            <person name="Lu H."/>
            <person name="Cai Z."/>
        </authorList>
    </citation>
    <scope>NUCLEOTIDE SEQUENCE [LARGE SCALE GENOMIC DNA]</scope>
    <source>
        <strain evidence="2 3">Y57</strain>
    </source>
</reference>